<feature type="region of interest" description="Disordered" evidence="3">
    <location>
        <begin position="632"/>
        <end position="664"/>
    </location>
</feature>
<feature type="region of interest" description="Disordered" evidence="3">
    <location>
        <begin position="575"/>
        <end position="599"/>
    </location>
</feature>
<dbReference type="GO" id="GO:1904262">
    <property type="term" value="P:negative regulation of TORC1 signaling"/>
    <property type="evidence" value="ECO:0007669"/>
    <property type="project" value="TreeGrafter"/>
</dbReference>
<keyword evidence="2" id="KW-0458">Lysosome</keyword>
<dbReference type="GO" id="GO:0034198">
    <property type="term" value="P:cellular response to amino acid starvation"/>
    <property type="evidence" value="ECO:0007669"/>
    <property type="project" value="UniProtKB-UniRule"/>
</dbReference>
<dbReference type="InterPro" id="IPR005365">
    <property type="entry name" value="Npr3"/>
</dbReference>
<dbReference type="Pfam" id="PF24064">
    <property type="entry name" value="HTH_NPRL3"/>
    <property type="match status" value="1"/>
</dbReference>
<evidence type="ECO:0000259" key="4">
    <source>
        <dbReference type="Pfam" id="PF24064"/>
    </source>
</evidence>
<comment type="function">
    <text evidence="2">As a component of the GATOR1 complex functions as an inhibitor of the amino acid-sensing branch of the TORC1 pathway.</text>
</comment>
<dbReference type="PANTHER" id="PTHR13153">
    <property type="entry name" value="CGTHBA PROTEIN -14 GENE PROTEIN"/>
    <property type="match status" value="1"/>
</dbReference>
<reference evidence="5 6" key="1">
    <citation type="submission" date="2020-04" db="EMBL/GenBank/DDBJ databases">
        <authorList>
            <person name="Wallbank WR R."/>
            <person name="Pardo Diaz C."/>
            <person name="Kozak K."/>
            <person name="Martin S."/>
            <person name="Jiggins C."/>
            <person name="Moest M."/>
            <person name="Warren A I."/>
            <person name="Byers J.R.P. K."/>
            <person name="Montejo-Kovacevich G."/>
            <person name="Yen C E."/>
        </authorList>
    </citation>
    <scope>NUCLEOTIDE SEQUENCE [LARGE SCALE GENOMIC DNA]</scope>
</reference>
<feature type="compositionally biased region" description="Basic and acidic residues" evidence="3">
    <location>
        <begin position="645"/>
        <end position="660"/>
    </location>
</feature>
<proteinExistence type="inferred from homology"/>
<name>A0A8S1B2H3_ARCPL</name>
<dbReference type="EMBL" id="CADEBD010000443">
    <property type="protein sequence ID" value="CAB3255803.1"/>
    <property type="molecule type" value="Genomic_DNA"/>
</dbReference>
<dbReference type="Pfam" id="PF03666">
    <property type="entry name" value="NPR3"/>
    <property type="match status" value="1"/>
</dbReference>
<feature type="compositionally biased region" description="Polar residues" evidence="3">
    <location>
        <begin position="196"/>
        <end position="208"/>
    </location>
</feature>
<dbReference type="InterPro" id="IPR056603">
    <property type="entry name" value="HTH_NPRL3"/>
</dbReference>
<evidence type="ECO:0000313" key="6">
    <source>
        <dbReference type="Proteomes" id="UP000494256"/>
    </source>
</evidence>
<keyword evidence="2" id="KW-0732">Signal</keyword>
<evidence type="ECO:0000256" key="1">
    <source>
        <dbReference type="ARBA" id="ARBA00010546"/>
    </source>
</evidence>
<dbReference type="AlphaFoldDB" id="A0A8S1B2H3"/>
<gene>
    <name evidence="5" type="ORF">APLA_LOCUS15420</name>
</gene>
<sequence>MEVNPLNIFFVKSDSKGDRLLFRYPYTTENKAENKHKKYGRHNAYALNAAEDLLQNPQSQTSNICKGQLSGFTDEMLSTLFAVKAELCNRKFELKVNDVRFVGHPTLLPYRTNKDDTATMILINIVFALQASASHSVVKCYYDLSKRLGKALRHEEKRCSYLTEEMKIMLAAHDEVSALDSEANGEGEEEEDNLRHSVSSTTYSSDNGIDSAPKSAFHLILQRSSLARSMKAVFEELSSTGIVQVRINKWILLSFCLPHKAHQIHNRGLIIEPETIDKCLQKLRPYHGILLMVNPNDLLSSIPLDSSSALLRLIKLYSPLKSLQTLAIEADLSLKQVSQLTGHLVYWAKATVIYPLCESNVYVVAPGANVHILSPLVEDFAKEFPGLCLLQMLSEFSLPAPLWYVSRNGCGGGGGGARLARCVAWLLRRRLLLQLHTYVQFNSPHWGRDPDGKEYFCEKHDVYNQSCSVSFSSLNQMQLNVPGPVEPRENSGIFPDSDEDYPTENNLNQTDFSHTKPIVIESEHIKYDKFQENDSANHSFDDGIDVVDGIKPSMTNGYNYDTNKEEAAQKKIQGNSVDSGISNNMNGTKSNSDDTNGDIVKNGHIDITKGDVDKLDTEKKGLSSRLSDLSLKDSEGTVNSGNKDISSDDDKFGSDQDISPRIKTNGLFNGNEKKNGVSLNLKLQSEMSFQQPTVWNVPASCDVVDACRIPSEPPTTESLLDTFTSEERTTLANIPASKNTDDLLLFQQPTVWNVPASCDVVDACRIPNEPPTTESLLDTFTSEERTTLANIPASKNTDDLLLLAQLHKKGYFRGEQHLEEIMFMENVSRSQLMQLLDKFKDVLITFETEDPAVAMLYPYQ</sequence>
<dbReference type="GO" id="GO:0010508">
    <property type="term" value="P:positive regulation of autophagy"/>
    <property type="evidence" value="ECO:0007669"/>
    <property type="project" value="TreeGrafter"/>
</dbReference>
<comment type="subcellular location">
    <subcellularLocation>
        <location evidence="2">Lysosome</location>
    </subcellularLocation>
</comment>
<feature type="domain" description="GATOR1 complex protein NPRL3 C-terminal HTH" evidence="4">
    <location>
        <begin position="781"/>
        <end position="844"/>
    </location>
</feature>
<comment type="caution">
    <text evidence="5">The sequence shown here is derived from an EMBL/GenBank/DDBJ whole genome shotgun (WGS) entry which is preliminary data.</text>
</comment>
<feature type="region of interest" description="Disordered" evidence="3">
    <location>
        <begin position="179"/>
        <end position="209"/>
    </location>
</feature>
<dbReference type="GO" id="GO:0038202">
    <property type="term" value="P:TORC1 signaling"/>
    <property type="evidence" value="ECO:0007669"/>
    <property type="project" value="TreeGrafter"/>
</dbReference>
<dbReference type="PANTHER" id="PTHR13153:SF5">
    <property type="entry name" value="GATOR COMPLEX PROTEIN NPRL3"/>
    <property type="match status" value="1"/>
</dbReference>
<feature type="compositionally biased region" description="Polar residues" evidence="3">
    <location>
        <begin position="575"/>
        <end position="594"/>
    </location>
</feature>
<dbReference type="GO" id="GO:1990130">
    <property type="term" value="C:GATOR1 complex"/>
    <property type="evidence" value="ECO:0007669"/>
    <property type="project" value="UniProtKB-UniRule"/>
</dbReference>
<comment type="similarity">
    <text evidence="1 2">Belongs to the NPR3 family.</text>
</comment>
<dbReference type="GO" id="GO:0005764">
    <property type="term" value="C:lysosome"/>
    <property type="evidence" value="ECO:0007669"/>
    <property type="project" value="UniProtKB-SubCell"/>
</dbReference>
<evidence type="ECO:0000256" key="3">
    <source>
        <dbReference type="SAM" id="MobiDB-lite"/>
    </source>
</evidence>
<dbReference type="OrthoDB" id="427368at2759"/>
<accession>A0A8S1B2H3</accession>
<evidence type="ECO:0000313" key="5">
    <source>
        <dbReference type="EMBL" id="CAB3255803.1"/>
    </source>
</evidence>
<protein>
    <recommendedName>
        <fullName evidence="2">GATOR complex protein NPRL3</fullName>
    </recommendedName>
    <alternativeName>
        <fullName evidence="2">Nitrogen permease regulator 3-like protein</fullName>
    </alternativeName>
</protein>
<feature type="compositionally biased region" description="Acidic residues" evidence="3">
    <location>
        <begin position="183"/>
        <end position="192"/>
    </location>
</feature>
<organism evidence="5 6">
    <name type="scientific">Arctia plantaginis</name>
    <name type="common">Wood tiger moth</name>
    <name type="synonym">Phalaena plantaginis</name>
    <dbReference type="NCBI Taxonomy" id="874455"/>
    <lineage>
        <taxon>Eukaryota</taxon>
        <taxon>Metazoa</taxon>
        <taxon>Ecdysozoa</taxon>
        <taxon>Arthropoda</taxon>
        <taxon>Hexapoda</taxon>
        <taxon>Insecta</taxon>
        <taxon>Pterygota</taxon>
        <taxon>Neoptera</taxon>
        <taxon>Endopterygota</taxon>
        <taxon>Lepidoptera</taxon>
        <taxon>Glossata</taxon>
        <taxon>Ditrysia</taxon>
        <taxon>Noctuoidea</taxon>
        <taxon>Erebidae</taxon>
        <taxon>Arctiinae</taxon>
        <taxon>Arctia</taxon>
    </lineage>
</organism>
<evidence type="ECO:0000256" key="2">
    <source>
        <dbReference type="RuleBase" id="RU368069"/>
    </source>
</evidence>
<dbReference type="Proteomes" id="UP000494256">
    <property type="component" value="Unassembled WGS sequence"/>
</dbReference>